<evidence type="ECO:0000313" key="1">
    <source>
        <dbReference type="EMBL" id="RZB98352.1"/>
    </source>
</evidence>
<proteinExistence type="predicted"/>
<name>A0A445JIP9_GLYSO</name>
<protein>
    <submittedName>
        <fullName evidence="1">Uncharacterized protein</fullName>
    </submittedName>
</protein>
<gene>
    <name evidence="1" type="ORF">D0Y65_021346</name>
</gene>
<evidence type="ECO:0000313" key="2">
    <source>
        <dbReference type="Proteomes" id="UP000289340"/>
    </source>
</evidence>
<dbReference type="Proteomes" id="UP000289340">
    <property type="component" value="Chromosome 8"/>
</dbReference>
<accession>A0A445JIP9</accession>
<keyword evidence="2" id="KW-1185">Reference proteome</keyword>
<sequence length="72" mass="8089">MAFVQKLEVVGFHMVLKEHALRFVDCDGVGSTVSSVSGEVCLEENVAGFSYGLKRARSQVCGLWWCWKYCKL</sequence>
<dbReference type="AlphaFoldDB" id="A0A445JIP9"/>
<reference evidence="1 2" key="1">
    <citation type="submission" date="2018-09" db="EMBL/GenBank/DDBJ databases">
        <title>A high-quality reference genome of wild soybean provides a powerful tool to mine soybean genomes.</title>
        <authorList>
            <person name="Xie M."/>
            <person name="Chung C.Y.L."/>
            <person name="Li M.-W."/>
            <person name="Wong F.-L."/>
            <person name="Chan T.-F."/>
            <person name="Lam H.-M."/>
        </authorList>
    </citation>
    <scope>NUCLEOTIDE SEQUENCE [LARGE SCALE GENOMIC DNA]</scope>
    <source>
        <strain evidence="2">cv. W05</strain>
        <tissue evidence="1">Hypocotyl of etiolated seedlings</tissue>
    </source>
</reference>
<comment type="caution">
    <text evidence="1">The sequence shown here is derived from an EMBL/GenBank/DDBJ whole genome shotgun (WGS) entry which is preliminary data.</text>
</comment>
<dbReference type="EMBL" id="QZWG01000008">
    <property type="protein sequence ID" value="RZB98352.1"/>
    <property type="molecule type" value="Genomic_DNA"/>
</dbReference>
<organism evidence="1 2">
    <name type="scientific">Glycine soja</name>
    <name type="common">Wild soybean</name>
    <dbReference type="NCBI Taxonomy" id="3848"/>
    <lineage>
        <taxon>Eukaryota</taxon>
        <taxon>Viridiplantae</taxon>
        <taxon>Streptophyta</taxon>
        <taxon>Embryophyta</taxon>
        <taxon>Tracheophyta</taxon>
        <taxon>Spermatophyta</taxon>
        <taxon>Magnoliopsida</taxon>
        <taxon>eudicotyledons</taxon>
        <taxon>Gunneridae</taxon>
        <taxon>Pentapetalae</taxon>
        <taxon>rosids</taxon>
        <taxon>fabids</taxon>
        <taxon>Fabales</taxon>
        <taxon>Fabaceae</taxon>
        <taxon>Papilionoideae</taxon>
        <taxon>50 kb inversion clade</taxon>
        <taxon>NPAAA clade</taxon>
        <taxon>indigoferoid/millettioid clade</taxon>
        <taxon>Phaseoleae</taxon>
        <taxon>Glycine</taxon>
        <taxon>Glycine subgen. Soja</taxon>
    </lineage>
</organism>